<accession>A0A8X6UL79</accession>
<sequence length="83" mass="9582">MALWIHMYRHNFYRCWAEELRNDTGRVFQIDTLMFLNEVPPTQYGVDVEIKSNLAAVVEHPSNASHHGLGCNLRTIPVTCQPK</sequence>
<evidence type="ECO:0000313" key="1">
    <source>
        <dbReference type="EMBL" id="GFU47310.1"/>
    </source>
</evidence>
<protein>
    <submittedName>
        <fullName evidence="1">Uncharacterized protein</fullName>
    </submittedName>
</protein>
<organism evidence="1 2">
    <name type="scientific">Nephila pilipes</name>
    <name type="common">Giant wood spider</name>
    <name type="synonym">Nephila maculata</name>
    <dbReference type="NCBI Taxonomy" id="299642"/>
    <lineage>
        <taxon>Eukaryota</taxon>
        <taxon>Metazoa</taxon>
        <taxon>Ecdysozoa</taxon>
        <taxon>Arthropoda</taxon>
        <taxon>Chelicerata</taxon>
        <taxon>Arachnida</taxon>
        <taxon>Araneae</taxon>
        <taxon>Araneomorphae</taxon>
        <taxon>Entelegynae</taxon>
        <taxon>Araneoidea</taxon>
        <taxon>Nephilidae</taxon>
        <taxon>Nephila</taxon>
    </lineage>
</organism>
<reference evidence="1" key="1">
    <citation type="submission" date="2020-08" db="EMBL/GenBank/DDBJ databases">
        <title>Multicomponent nature underlies the extraordinary mechanical properties of spider dragline silk.</title>
        <authorList>
            <person name="Kono N."/>
            <person name="Nakamura H."/>
            <person name="Mori M."/>
            <person name="Yoshida Y."/>
            <person name="Ohtoshi R."/>
            <person name="Malay A.D."/>
            <person name="Moran D.A.P."/>
            <person name="Tomita M."/>
            <person name="Numata K."/>
            <person name="Arakawa K."/>
        </authorList>
    </citation>
    <scope>NUCLEOTIDE SEQUENCE</scope>
</reference>
<name>A0A8X6UL79_NEPPI</name>
<proteinExistence type="predicted"/>
<keyword evidence="2" id="KW-1185">Reference proteome</keyword>
<comment type="caution">
    <text evidence="1">The sequence shown here is derived from an EMBL/GenBank/DDBJ whole genome shotgun (WGS) entry which is preliminary data.</text>
</comment>
<dbReference type="Proteomes" id="UP000887013">
    <property type="component" value="Unassembled WGS sequence"/>
</dbReference>
<dbReference type="EMBL" id="BMAW01086448">
    <property type="protein sequence ID" value="GFU47310.1"/>
    <property type="molecule type" value="Genomic_DNA"/>
</dbReference>
<evidence type="ECO:0000313" key="2">
    <source>
        <dbReference type="Proteomes" id="UP000887013"/>
    </source>
</evidence>
<dbReference type="AlphaFoldDB" id="A0A8X6UL79"/>
<gene>
    <name evidence="1" type="ORF">NPIL_122381</name>
</gene>